<comment type="caution">
    <text evidence="2">The sequence shown here is derived from an EMBL/GenBank/DDBJ whole genome shotgun (WGS) entry which is preliminary data.</text>
</comment>
<evidence type="ECO:0000313" key="2">
    <source>
        <dbReference type="EMBL" id="RAL49595.1"/>
    </source>
</evidence>
<sequence length="441" mass="47134">MPIIGASSLTSSLSVPPPPVSRSKPITAAAGNLMSFSNIRKTITTSLPVFHSYYVSAIKTLDPFVAAEETTPTPTQPPPYYGGGDGDGKDEDADRSLVAAKLRAIMEIVADRVEMHQSIYEQRNNWNSLLLNSVNGIILAAGLTTAGGIPCWEHAGEALLPIKLSSTLLYLSATAVLAVMNKVQPSQLAEEQRKAVRLFKNLLFQIETTSRGGRATAGDVHEMIERVLALDKAYPLPLLGGAMLEKFPASIAPAVWWPENSARRQPNPIGGTENGWTGDLEEELEEIMRVARGRDGREYLRLGGKALKLNKLLAVTGPALTATAAVASSLAGPTSCWAAAVGAAAGAVAVGVSTVQHGGQVGMVFELYRSTAGFFKFLEECVIEPNLMEGDPERRENGEVVEMKVALMLGRSVSELRDVAAAKSRSLLHIDDDDDFASKLL</sequence>
<dbReference type="EMBL" id="NQVE01000079">
    <property type="protein sequence ID" value="RAL49595.1"/>
    <property type="molecule type" value="Genomic_DNA"/>
</dbReference>
<dbReference type="Proteomes" id="UP000249390">
    <property type="component" value="Unassembled WGS sequence"/>
</dbReference>
<evidence type="ECO:0000256" key="1">
    <source>
        <dbReference type="SAM" id="MobiDB-lite"/>
    </source>
</evidence>
<organism evidence="2 3">
    <name type="scientific">Cuscuta australis</name>
    <dbReference type="NCBI Taxonomy" id="267555"/>
    <lineage>
        <taxon>Eukaryota</taxon>
        <taxon>Viridiplantae</taxon>
        <taxon>Streptophyta</taxon>
        <taxon>Embryophyta</taxon>
        <taxon>Tracheophyta</taxon>
        <taxon>Spermatophyta</taxon>
        <taxon>Magnoliopsida</taxon>
        <taxon>eudicotyledons</taxon>
        <taxon>Gunneridae</taxon>
        <taxon>Pentapetalae</taxon>
        <taxon>asterids</taxon>
        <taxon>lamiids</taxon>
        <taxon>Solanales</taxon>
        <taxon>Convolvulaceae</taxon>
        <taxon>Cuscuteae</taxon>
        <taxon>Cuscuta</taxon>
        <taxon>Cuscuta subgen. Grammica</taxon>
        <taxon>Cuscuta sect. Cleistogrammica</taxon>
    </lineage>
</organism>
<dbReference type="Pfam" id="PF14476">
    <property type="entry name" value="Chloroplast_duf"/>
    <property type="match status" value="1"/>
</dbReference>
<reference evidence="2 3" key="1">
    <citation type="submission" date="2018-06" db="EMBL/GenBank/DDBJ databases">
        <title>The Genome of Cuscuta australis (Dodder) Provides Insight into the Evolution of Plant Parasitism.</title>
        <authorList>
            <person name="Liu H."/>
        </authorList>
    </citation>
    <scope>NUCLEOTIDE SEQUENCE [LARGE SCALE GENOMIC DNA]</scope>
    <source>
        <strain evidence="3">cv. Yunnan</strain>
        <tissue evidence="2">Vines</tissue>
    </source>
</reference>
<name>A0A328DV77_9ASTE</name>
<dbReference type="PANTHER" id="PTHR33358:SF12">
    <property type="entry name" value="F-BOX PROTEIN WITH A DOMAIN PROTEIN"/>
    <property type="match status" value="1"/>
</dbReference>
<protein>
    <submittedName>
        <fullName evidence="2">Uncharacterized protein</fullName>
    </submittedName>
</protein>
<feature type="region of interest" description="Disordered" evidence="1">
    <location>
        <begin position="1"/>
        <end position="22"/>
    </location>
</feature>
<dbReference type="InterPro" id="IPR027949">
    <property type="entry name" value="Chloroplast_duf"/>
</dbReference>
<keyword evidence="3" id="KW-1185">Reference proteome</keyword>
<proteinExistence type="predicted"/>
<dbReference type="PANTHER" id="PTHR33358">
    <property type="entry name" value="F-BOX PROTEIN WITH A DOMAIN PROTEIN"/>
    <property type="match status" value="1"/>
</dbReference>
<feature type="region of interest" description="Disordered" evidence="1">
    <location>
        <begin position="68"/>
        <end position="91"/>
    </location>
</feature>
<gene>
    <name evidence="2" type="ORF">DM860_018281</name>
</gene>
<dbReference type="AlphaFoldDB" id="A0A328DV77"/>
<evidence type="ECO:0000313" key="3">
    <source>
        <dbReference type="Proteomes" id="UP000249390"/>
    </source>
</evidence>
<accession>A0A328DV77</accession>